<keyword evidence="2" id="KW-0813">Transport</keyword>
<dbReference type="PANTHER" id="PTHR43791">
    <property type="entry name" value="PERMEASE-RELATED"/>
    <property type="match status" value="1"/>
</dbReference>
<comment type="subcellular location">
    <subcellularLocation>
        <location evidence="1">Membrane</location>
        <topology evidence="1">Multi-pass membrane protein</topology>
    </subcellularLocation>
</comment>
<evidence type="ECO:0000256" key="7">
    <source>
        <dbReference type="SAM" id="Phobius"/>
    </source>
</evidence>
<evidence type="ECO:0008006" key="10">
    <source>
        <dbReference type="Google" id="ProtNLM"/>
    </source>
</evidence>
<keyword evidence="4 7" id="KW-1133">Transmembrane helix</keyword>
<feature type="region of interest" description="Disordered" evidence="6">
    <location>
        <begin position="1"/>
        <end position="25"/>
    </location>
</feature>
<dbReference type="Gene3D" id="1.20.1250.20">
    <property type="entry name" value="MFS general substrate transporter like domains"/>
    <property type="match status" value="1"/>
</dbReference>
<evidence type="ECO:0000256" key="1">
    <source>
        <dbReference type="ARBA" id="ARBA00004141"/>
    </source>
</evidence>
<dbReference type="EMBL" id="JAVRRT010000023">
    <property type="protein sequence ID" value="KAK5163762.1"/>
    <property type="molecule type" value="Genomic_DNA"/>
</dbReference>
<dbReference type="Pfam" id="PF07690">
    <property type="entry name" value="MFS_1"/>
    <property type="match status" value="1"/>
</dbReference>
<proteinExistence type="predicted"/>
<dbReference type="AlphaFoldDB" id="A0AAV9NVP2"/>
<keyword evidence="5 7" id="KW-0472">Membrane</keyword>
<feature type="transmembrane region" description="Helical" evidence="7">
    <location>
        <begin position="123"/>
        <end position="143"/>
    </location>
</feature>
<keyword evidence="9" id="KW-1185">Reference proteome</keyword>
<dbReference type="GO" id="GO:0022857">
    <property type="term" value="F:transmembrane transporter activity"/>
    <property type="evidence" value="ECO:0007669"/>
    <property type="project" value="InterPro"/>
</dbReference>
<evidence type="ECO:0000313" key="9">
    <source>
        <dbReference type="Proteomes" id="UP001337655"/>
    </source>
</evidence>
<keyword evidence="3 7" id="KW-0812">Transmembrane</keyword>
<sequence>MEKHDPTPDTPSEKSSQNDRPGEQQVEHVTLEGAGFVEDRQRSRRLVRRMDLHILPLCAWIYLLNYLDRGNIGNSKVLNEETNDDLLDQTGTTASGYAVAVSLFSLAYFLFEVPSNWIMKRYVRPSIWLGTLLGCWGVFTIGFAGVQNYTTVVVLRFFIGVFEAGFFPGKCLVTRTLSLIYIVLSRAEQPYTAFLIPMRPAPGSLSKTSADEFFLRA</sequence>
<dbReference type="SUPFAM" id="SSF103473">
    <property type="entry name" value="MFS general substrate transporter"/>
    <property type="match status" value="1"/>
</dbReference>
<accession>A0AAV9NVP2</accession>
<dbReference type="InterPro" id="IPR036259">
    <property type="entry name" value="MFS_trans_sf"/>
</dbReference>
<organism evidence="8 9">
    <name type="scientific">Saxophila tyrrhenica</name>
    <dbReference type="NCBI Taxonomy" id="1690608"/>
    <lineage>
        <taxon>Eukaryota</taxon>
        <taxon>Fungi</taxon>
        <taxon>Dikarya</taxon>
        <taxon>Ascomycota</taxon>
        <taxon>Pezizomycotina</taxon>
        <taxon>Dothideomycetes</taxon>
        <taxon>Dothideomycetidae</taxon>
        <taxon>Mycosphaerellales</taxon>
        <taxon>Extremaceae</taxon>
        <taxon>Saxophila</taxon>
    </lineage>
</organism>
<dbReference type="GeneID" id="89931763"/>
<evidence type="ECO:0000256" key="6">
    <source>
        <dbReference type="SAM" id="MobiDB-lite"/>
    </source>
</evidence>
<name>A0AAV9NVP2_9PEZI</name>
<dbReference type="PANTHER" id="PTHR43791:SF49">
    <property type="entry name" value="TRANSPORTER, PUTATIVE (AFU_ORTHOLOGUE AFUA_4G04250)-RELATED"/>
    <property type="match status" value="1"/>
</dbReference>
<feature type="transmembrane region" description="Helical" evidence="7">
    <location>
        <begin position="149"/>
        <end position="167"/>
    </location>
</feature>
<evidence type="ECO:0000256" key="5">
    <source>
        <dbReference type="ARBA" id="ARBA00023136"/>
    </source>
</evidence>
<gene>
    <name evidence="8" type="ORF">LTR77_010435</name>
</gene>
<dbReference type="GO" id="GO:0016020">
    <property type="term" value="C:membrane"/>
    <property type="evidence" value="ECO:0007669"/>
    <property type="project" value="UniProtKB-SubCell"/>
</dbReference>
<comment type="caution">
    <text evidence="8">The sequence shown here is derived from an EMBL/GenBank/DDBJ whole genome shotgun (WGS) entry which is preliminary data.</text>
</comment>
<evidence type="ECO:0000313" key="8">
    <source>
        <dbReference type="EMBL" id="KAK5163762.1"/>
    </source>
</evidence>
<evidence type="ECO:0000256" key="2">
    <source>
        <dbReference type="ARBA" id="ARBA00022448"/>
    </source>
</evidence>
<reference evidence="8 9" key="1">
    <citation type="submission" date="2023-08" db="EMBL/GenBank/DDBJ databases">
        <title>Black Yeasts Isolated from many extreme environments.</title>
        <authorList>
            <person name="Coleine C."/>
            <person name="Stajich J.E."/>
            <person name="Selbmann L."/>
        </authorList>
    </citation>
    <scope>NUCLEOTIDE SEQUENCE [LARGE SCALE GENOMIC DNA]</scope>
    <source>
        <strain evidence="8 9">CCFEE 5935</strain>
    </source>
</reference>
<dbReference type="InterPro" id="IPR011701">
    <property type="entry name" value="MFS"/>
</dbReference>
<dbReference type="Proteomes" id="UP001337655">
    <property type="component" value="Unassembled WGS sequence"/>
</dbReference>
<evidence type="ECO:0000256" key="4">
    <source>
        <dbReference type="ARBA" id="ARBA00022989"/>
    </source>
</evidence>
<feature type="compositionally biased region" description="Basic and acidic residues" evidence="6">
    <location>
        <begin position="16"/>
        <end position="25"/>
    </location>
</feature>
<dbReference type="RefSeq" id="XP_064654164.1">
    <property type="nucleotide sequence ID" value="XM_064807655.1"/>
</dbReference>
<protein>
    <recommendedName>
        <fullName evidence="10">Major facilitator superfamily (MFS) profile domain-containing protein</fullName>
    </recommendedName>
</protein>
<feature type="transmembrane region" description="Helical" evidence="7">
    <location>
        <begin position="94"/>
        <end position="111"/>
    </location>
</feature>
<evidence type="ECO:0000256" key="3">
    <source>
        <dbReference type="ARBA" id="ARBA00022692"/>
    </source>
</evidence>